<dbReference type="STRING" id="409849.ENSPMGP00000014288"/>
<evidence type="ECO:0000313" key="11">
    <source>
        <dbReference type="Proteomes" id="UP000261520"/>
    </source>
</evidence>
<dbReference type="InterPro" id="IPR037519">
    <property type="entry name" value="LITAF_fam"/>
</dbReference>
<dbReference type="AlphaFoldDB" id="A0A3B4AB65"/>
<evidence type="ECO:0000256" key="8">
    <source>
        <dbReference type="SAM" id="Phobius"/>
    </source>
</evidence>
<dbReference type="Pfam" id="PF10601">
    <property type="entry name" value="zf-LITAF-like"/>
    <property type="match status" value="1"/>
</dbReference>
<feature type="transmembrane region" description="Helical" evidence="8">
    <location>
        <begin position="65"/>
        <end position="90"/>
    </location>
</feature>
<dbReference type="PANTHER" id="PTHR23292:SF47">
    <property type="entry name" value="LITAF DOMAIN-CONTAINING PROTEIN"/>
    <property type="match status" value="1"/>
</dbReference>
<keyword evidence="11" id="KW-1185">Reference proteome</keyword>
<reference evidence="10" key="1">
    <citation type="submission" date="2025-08" db="UniProtKB">
        <authorList>
            <consortium name="Ensembl"/>
        </authorList>
    </citation>
    <scope>IDENTIFICATION</scope>
</reference>
<keyword evidence="6" id="KW-0862">Zinc</keyword>
<name>A0A3B4AB65_9GOBI</name>
<dbReference type="Ensembl" id="ENSPMGT00000015246.1">
    <property type="protein sequence ID" value="ENSPMGP00000014288.1"/>
    <property type="gene ID" value="ENSPMGG00000011718.1"/>
</dbReference>
<feature type="domain" description="LITAF" evidence="9">
    <location>
        <begin position="28"/>
        <end position="112"/>
    </location>
</feature>
<organism evidence="10 11">
    <name type="scientific">Periophthalmus magnuspinnatus</name>
    <dbReference type="NCBI Taxonomy" id="409849"/>
    <lineage>
        <taxon>Eukaryota</taxon>
        <taxon>Metazoa</taxon>
        <taxon>Chordata</taxon>
        <taxon>Craniata</taxon>
        <taxon>Vertebrata</taxon>
        <taxon>Euteleostomi</taxon>
        <taxon>Actinopterygii</taxon>
        <taxon>Neopterygii</taxon>
        <taxon>Teleostei</taxon>
        <taxon>Neoteleostei</taxon>
        <taxon>Acanthomorphata</taxon>
        <taxon>Gobiaria</taxon>
        <taxon>Gobiiformes</taxon>
        <taxon>Gobioidei</taxon>
        <taxon>Gobiidae</taxon>
        <taxon>Oxudercinae</taxon>
        <taxon>Periophthalmus</taxon>
    </lineage>
</organism>
<dbReference type="GO" id="GO:0005634">
    <property type="term" value="C:nucleus"/>
    <property type="evidence" value="ECO:0007669"/>
    <property type="project" value="TreeGrafter"/>
</dbReference>
<dbReference type="InterPro" id="IPR006629">
    <property type="entry name" value="LITAF"/>
</dbReference>
<evidence type="ECO:0000259" key="9">
    <source>
        <dbReference type="PROSITE" id="PS51837"/>
    </source>
</evidence>
<dbReference type="GO" id="GO:0098574">
    <property type="term" value="C:cytoplasmic side of lysosomal membrane"/>
    <property type="evidence" value="ECO:0007669"/>
    <property type="project" value="TreeGrafter"/>
</dbReference>
<evidence type="ECO:0000256" key="7">
    <source>
        <dbReference type="ARBA" id="ARBA00023136"/>
    </source>
</evidence>
<reference evidence="10" key="2">
    <citation type="submission" date="2025-09" db="UniProtKB">
        <authorList>
            <consortium name="Ensembl"/>
        </authorList>
    </citation>
    <scope>IDENTIFICATION</scope>
</reference>
<dbReference type="Proteomes" id="UP000261520">
    <property type="component" value="Unplaced"/>
</dbReference>
<dbReference type="SMART" id="SM00714">
    <property type="entry name" value="LITAF"/>
    <property type="match status" value="1"/>
</dbReference>
<evidence type="ECO:0000256" key="4">
    <source>
        <dbReference type="ARBA" id="ARBA00005975"/>
    </source>
</evidence>
<comment type="subcellular location">
    <subcellularLocation>
        <location evidence="1">Endosome membrane</location>
        <topology evidence="1">Peripheral membrane protein</topology>
        <orientation evidence="1">Cytoplasmic side</orientation>
    </subcellularLocation>
    <subcellularLocation>
        <location evidence="2">Late endosome membrane</location>
    </subcellularLocation>
    <subcellularLocation>
        <location evidence="3">Lysosome membrane</location>
        <topology evidence="3">Peripheral membrane protein</topology>
        <orientation evidence="3">Cytoplasmic side</orientation>
    </subcellularLocation>
</comment>
<keyword evidence="5" id="KW-0479">Metal-binding</keyword>
<dbReference type="GO" id="GO:0098560">
    <property type="term" value="C:cytoplasmic side of late endosome membrane"/>
    <property type="evidence" value="ECO:0007669"/>
    <property type="project" value="TreeGrafter"/>
</dbReference>
<accession>A0A3B4AB65</accession>
<sequence length="113" mass="11827">MASSTQVAVGESTSVMCVGCLNDCDKAVHAPSSVAPAPPSDGPVQLLCPRCQQVVLSKVDYTAGLLTYLFCGGLFLCGCVLGCCLIPFCVNRLKNAKHSCPTCKSPLGVYKRL</sequence>
<dbReference type="PROSITE" id="PS51837">
    <property type="entry name" value="LITAF"/>
    <property type="match status" value="1"/>
</dbReference>
<evidence type="ECO:0000256" key="6">
    <source>
        <dbReference type="ARBA" id="ARBA00022833"/>
    </source>
</evidence>
<keyword evidence="8" id="KW-1133">Transmembrane helix</keyword>
<protein>
    <recommendedName>
        <fullName evidence="9">LITAF domain-containing protein</fullName>
    </recommendedName>
</protein>
<dbReference type="GO" id="GO:0008270">
    <property type="term" value="F:zinc ion binding"/>
    <property type="evidence" value="ECO:0007669"/>
    <property type="project" value="TreeGrafter"/>
</dbReference>
<proteinExistence type="inferred from homology"/>
<dbReference type="PANTHER" id="PTHR23292">
    <property type="entry name" value="LIPOPOLYSACCHARIDE-INDUCED TUMOR NECROSIS FACTOR-ALPHA FACTOR"/>
    <property type="match status" value="1"/>
</dbReference>
<keyword evidence="7 8" id="KW-0472">Membrane</keyword>
<evidence type="ECO:0000256" key="5">
    <source>
        <dbReference type="ARBA" id="ARBA00022723"/>
    </source>
</evidence>
<evidence type="ECO:0000256" key="3">
    <source>
        <dbReference type="ARBA" id="ARBA00004630"/>
    </source>
</evidence>
<evidence type="ECO:0000256" key="2">
    <source>
        <dbReference type="ARBA" id="ARBA00004414"/>
    </source>
</evidence>
<comment type="similarity">
    <text evidence="4">Belongs to the CDIP1/LITAF family.</text>
</comment>
<evidence type="ECO:0000313" key="10">
    <source>
        <dbReference type="Ensembl" id="ENSPMGP00000014288.1"/>
    </source>
</evidence>
<evidence type="ECO:0000256" key="1">
    <source>
        <dbReference type="ARBA" id="ARBA00004125"/>
    </source>
</evidence>
<keyword evidence="8" id="KW-0812">Transmembrane</keyword>